<name>A0A402AIA0_9CHLR</name>
<evidence type="ECO:0000256" key="1">
    <source>
        <dbReference type="ARBA" id="ARBA00004141"/>
    </source>
</evidence>
<feature type="transmembrane region" description="Helical" evidence="6">
    <location>
        <begin position="188"/>
        <end position="208"/>
    </location>
</feature>
<sequence length="215" mass="24637">MGCDFFMPVHITGNFLQEEEHSDSQRSGEDDTFLAAFTTTPLPELSHNNGELTTLPAHHPYYSDENVIIKKWLYLFGQILRFCMVGGLNTALDLLLFNVIFWLWPTQNSLQLLVYNSIAYALGGINSFLLNKYWTFGHRQRIARSEIISFTITTLLGIGANDAILWLCSRLIHLQHINPTLWANSSKLIALFCTCLISYVGMRMWVFARKADKKR</sequence>
<keyword evidence="3 6" id="KW-0812">Transmembrane</keyword>
<evidence type="ECO:0000313" key="8">
    <source>
        <dbReference type="EMBL" id="GCE18851.1"/>
    </source>
</evidence>
<comment type="subcellular location">
    <subcellularLocation>
        <location evidence="1">Membrane</location>
        <topology evidence="1">Multi-pass membrane protein</topology>
    </subcellularLocation>
</comment>
<evidence type="ECO:0000313" key="9">
    <source>
        <dbReference type="Proteomes" id="UP000287188"/>
    </source>
</evidence>
<evidence type="ECO:0000256" key="6">
    <source>
        <dbReference type="SAM" id="Phobius"/>
    </source>
</evidence>
<dbReference type="Proteomes" id="UP000287188">
    <property type="component" value="Unassembled WGS sequence"/>
</dbReference>
<dbReference type="PANTHER" id="PTHR38459">
    <property type="entry name" value="PROPHAGE BACTOPRENOL-LINKED GLUCOSE TRANSLOCASE HOMOLOG"/>
    <property type="match status" value="1"/>
</dbReference>
<feature type="transmembrane region" description="Helical" evidence="6">
    <location>
        <begin position="117"/>
        <end position="135"/>
    </location>
</feature>
<evidence type="ECO:0000256" key="4">
    <source>
        <dbReference type="ARBA" id="ARBA00022989"/>
    </source>
</evidence>
<feature type="transmembrane region" description="Helical" evidence="6">
    <location>
        <begin position="147"/>
        <end position="168"/>
    </location>
</feature>
<protein>
    <recommendedName>
        <fullName evidence="7">GtrA/DPMS transmembrane domain-containing protein</fullName>
    </recommendedName>
</protein>
<evidence type="ECO:0000259" key="7">
    <source>
        <dbReference type="Pfam" id="PF04138"/>
    </source>
</evidence>
<evidence type="ECO:0000256" key="5">
    <source>
        <dbReference type="ARBA" id="ARBA00023136"/>
    </source>
</evidence>
<dbReference type="Pfam" id="PF04138">
    <property type="entry name" value="GtrA_DPMS_TM"/>
    <property type="match status" value="1"/>
</dbReference>
<dbReference type="AlphaFoldDB" id="A0A402AIA0"/>
<evidence type="ECO:0000256" key="2">
    <source>
        <dbReference type="ARBA" id="ARBA00009399"/>
    </source>
</evidence>
<evidence type="ECO:0000256" key="3">
    <source>
        <dbReference type="ARBA" id="ARBA00022692"/>
    </source>
</evidence>
<dbReference type="InterPro" id="IPR051401">
    <property type="entry name" value="GtrA_CellWall_Glycosyl"/>
</dbReference>
<dbReference type="GO" id="GO:0000271">
    <property type="term" value="P:polysaccharide biosynthetic process"/>
    <property type="evidence" value="ECO:0007669"/>
    <property type="project" value="InterPro"/>
</dbReference>
<comment type="caution">
    <text evidence="8">The sequence shown here is derived from an EMBL/GenBank/DDBJ whole genome shotgun (WGS) entry which is preliminary data.</text>
</comment>
<feature type="transmembrane region" description="Helical" evidence="6">
    <location>
        <begin position="79"/>
        <end position="105"/>
    </location>
</feature>
<comment type="similarity">
    <text evidence="2">Belongs to the GtrA family.</text>
</comment>
<keyword evidence="9" id="KW-1185">Reference proteome</keyword>
<dbReference type="EMBL" id="BIFS01000001">
    <property type="protein sequence ID" value="GCE18851.1"/>
    <property type="molecule type" value="Genomic_DNA"/>
</dbReference>
<keyword evidence="5 6" id="KW-0472">Membrane</keyword>
<feature type="domain" description="GtrA/DPMS transmembrane" evidence="7">
    <location>
        <begin position="81"/>
        <end position="207"/>
    </location>
</feature>
<organism evidence="8 9">
    <name type="scientific">Dictyobacter kobayashii</name>
    <dbReference type="NCBI Taxonomy" id="2014872"/>
    <lineage>
        <taxon>Bacteria</taxon>
        <taxon>Bacillati</taxon>
        <taxon>Chloroflexota</taxon>
        <taxon>Ktedonobacteria</taxon>
        <taxon>Ktedonobacterales</taxon>
        <taxon>Dictyobacteraceae</taxon>
        <taxon>Dictyobacter</taxon>
    </lineage>
</organism>
<dbReference type="PANTHER" id="PTHR38459:SF1">
    <property type="entry name" value="PROPHAGE BACTOPRENOL-LINKED GLUCOSE TRANSLOCASE HOMOLOG"/>
    <property type="match status" value="1"/>
</dbReference>
<dbReference type="GO" id="GO:0005886">
    <property type="term" value="C:plasma membrane"/>
    <property type="evidence" value="ECO:0007669"/>
    <property type="project" value="TreeGrafter"/>
</dbReference>
<proteinExistence type="inferred from homology"/>
<accession>A0A402AIA0</accession>
<dbReference type="InterPro" id="IPR007267">
    <property type="entry name" value="GtrA_DPMS_TM"/>
</dbReference>
<reference evidence="9" key="1">
    <citation type="submission" date="2018-12" db="EMBL/GenBank/DDBJ databases">
        <title>Tengunoibacter tsumagoiensis gen. nov., sp. nov., Dictyobacter kobayashii sp. nov., D. alpinus sp. nov., and D. joshuensis sp. nov. and description of Dictyobacteraceae fam. nov. within the order Ktedonobacterales isolated from Tengu-no-mugimeshi.</title>
        <authorList>
            <person name="Wang C.M."/>
            <person name="Zheng Y."/>
            <person name="Sakai Y."/>
            <person name="Toyoda A."/>
            <person name="Minakuchi Y."/>
            <person name="Abe K."/>
            <person name="Yokota A."/>
            <person name="Yabe S."/>
        </authorList>
    </citation>
    <scope>NUCLEOTIDE SEQUENCE [LARGE SCALE GENOMIC DNA]</scope>
    <source>
        <strain evidence="9">Uno11</strain>
    </source>
</reference>
<gene>
    <name evidence="8" type="ORF">KDK_26510</name>
</gene>
<dbReference type="OrthoDB" id="165348at2"/>
<keyword evidence="4 6" id="KW-1133">Transmembrane helix</keyword>